<evidence type="ECO:0000313" key="1">
    <source>
        <dbReference type="EMBL" id="KAK8205287.1"/>
    </source>
</evidence>
<evidence type="ECO:0000313" key="2">
    <source>
        <dbReference type="Proteomes" id="UP001320706"/>
    </source>
</evidence>
<keyword evidence="2" id="KW-1185">Reference proteome</keyword>
<reference evidence="1" key="1">
    <citation type="submission" date="2024-02" db="EMBL/GenBank/DDBJ databases">
        <title>Metagenome Assembled Genome of Zalaria obscura JY119.</title>
        <authorList>
            <person name="Vighnesh L."/>
            <person name="Jagadeeshwari U."/>
            <person name="Venkata Ramana C."/>
            <person name="Sasikala C."/>
        </authorList>
    </citation>
    <scope>NUCLEOTIDE SEQUENCE</scope>
    <source>
        <strain evidence="1">JY119</strain>
    </source>
</reference>
<gene>
    <name evidence="1" type="ORF">M8818_005000</name>
</gene>
<comment type="caution">
    <text evidence="1">The sequence shown here is derived from an EMBL/GenBank/DDBJ whole genome shotgun (WGS) entry which is preliminary data.</text>
</comment>
<protein>
    <submittedName>
        <fullName evidence="1">Uncharacterized protein</fullName>
    </submittedName>
</protein>
<sequence length="81" mass="8919">MAGDAPRTGSGRANSEVLPSPEILDHLRPILTHVAVRSNCSTPFPRVVTQGVTDNRITLDYQSQALGARGPDRVWLNKKRR</sequence>
<dbReference type="Proteomes" id="UP001320706">
    <property type="component" value="Unassembled WGS sequence"/>
</dbReference>
<accession>A0ACC3SAK0</accession>
<name>A0ACC3SAK0_9PEZI</name>
<organism evidence="1 2">
    <name type="scientific">Zalaria obscura</name>
    <dbReference type="NCBI Taxonomy" id="2024903"/>
    <lineage>
        <taxon>Eukaryota</taxon>
        <taxon>Fungi</taxon>
        <taxon>Dikarya</taxon>
        <taxon>Ascomycota</taxon>
        <taxon>Pezizomycotina</taxon>
        <taxon>Dothideomycetes</taxon>
        <taxon>Dothideomycetidae</taxon>
        <taxon>Dothideales</taxon>
        <taxon>Zalariaceae</taxon>
        <taxon>Zalaria</taxon>
    </lineage>
</organism>
<dbReference type="EMBL" id="JAMKPW020000025">
    <property type="protein sequence ID" value="KAK8205287.1"/>
    <property type="molecule type" value="Genomic_DNA"/>
</dbReference>
<proteinExistence type="predicted"/>